<reference evidence="6 7" key="1">
    <citation type="submission" date="2017-05" db="EMBL/GenBank/DDBJ databases">
        <title>The Genome Sequence of Enterococcus sp. 8G7_MSG3316.</title>
        <authorList>
            <consortium name="The Broad Institute Genomics Platform"/>
            <consortium name="The Broad Institute Genomic Center for Infectious Diseases"/>
            <person name="Earl A."/>
            <person name="Manson A."/>
            <person name="Schwartman J."/>
            <person name="Gilmore M."/>
            <person name="Abouelleil A."/>
            <person name="Cao P."/>
            <person name="Chapman S."/>
            <person name="Cusick C."/>
            <person name="Shea T."/>
            <person name="Young S."/>
            <person name="Neafsey D."/>
            <person name="Nusbaum C."/>
            <person name="Birren B."/>
        </authorList>
    </citation>
    <scope>NUCLEOTIDE SEQUENCE [LARGE SCALE GENOMIC DNA]</scope>
    <source>
        <strain evidence="6 7">8G7_MSG3316</strain>
    </source>
</reference>
<dbReference type="PANTHER" id="PTHR43817">
    <property type="entry name" value="GLYCOSYL HYDROLASE"/>
    <property type="match status" value="1"/>
</dbReference>
<dbReference type="Pfam" id="PF04616">
    <property type="entry name" value="Glyco_hydro_43"/>
    <property type="match status" value="1"/>
</dbReference>
<keyword evidence="4 5" id="KW-0326">Glycosidase</keyword>
<dbReference type="GO" id="GO:0004553">
    <property type="term" value="F:hydrolase activity, hydrolyzing O-glycosyl compounds"/>
    <property type="evidence" value="ECO:0007669"/>
    <property type="project" value="InterPro"/>
</dbReference>
<dbReference type="SUPFAM" id="SSF75005">
    <property type="entry name" value="Arabinanase/levansucrase/invertase"/>
    <property type="match status" value="1"/>
</dbReference>
<dbReference type="InterPro" id="IPR016828">
    <property type="entry name" value="Alpha-L-arabinofuranosidase"/>
</dbReference>
<proteinExistence type="inferred from homology"/>
<dbReference type="AlphaFoldDB" id="A0A242A3U4"/>
<name>A0A242A3U4_9ENTE</name>
<accession>A0A242A3U4</accession>
<keyword evidence="3 5" id="KW-0378">Hydrolase</keyword>
<sequence>MSKTSIETEQLQNPIVFTRADPWVYLHTDGFYYFTGSVPGYQAIEIRRAKSLNELENGEKKIVWIAHDEGPLSQLIWAPEIHFIHDSWYIYFAASDHAEDRNQFYHHRMFVIENNHVDPFEGTWVEKGQVITQFESFSLDATVFELRKTLYYVWAQQDPRIPGNSNLYISEMANPWTLKGKQTLLSIPEYPWEQIGFMVNEGPAVIIRNNKVFITYSGSATDENYAMGLLWADADADLLNGFSWHKSVEPVFKTSEKNAQYGPGHNSFTTNKQGEDILIYHSRPEKNQSGDPLANPNRHAIAQVFTWDEAGFPVFGEPVANTKSEEKVIK</sequence>
<evidence type="ECO:0000313" key="6">
    <source>
        <dbReference type="EMBL" id="OTN75401.1"/>
    </source>
</evidence>
<evidence type="ECO:0000313" key="7">
    <source>
        <dbReference type="Proteomes" id="UP000195043"/>
    </source>
</evidence>
<dbReference type="PANTHER" id="PTHR43817:SF1">
    <property type="entry name" value="HYDROLASE, FAMILY 43, PUTATIVE (AFU_ORTHOLOGUE AFUA_3G01660)-RELATED"/>
    <property type="match status" value="1"/>
</dbReference>
<evidence type="ECO:0000256" key="5">
    <source>
        <dbReference type="RuleBase" id="RU361187"/>
    </source>
</evidence>
<evidence type="ECO:0000256" key="1">
    <source>
        <dbReference type="ARBA" id="ARBA00009865"/>
    </source>
</evidence>
<evidence type="ECO:0000256" key="2">
    <source>
        <dbReference type="ARBA" id="ARBA00022729"/>
    </source>
</evidence>
<comment type="similarity">
    <text evidence="1 5">Belongs to the glycosyl hydrolase 43 family.</text>
</comment>
<dbReference type="OrthoDB" id="177947at2"/>
<dbReference type="STRING" id="1834191.A5886_000471"/>
<dbReference type="Gene3D" id="2.115.10.20">
    <property type="entry name" value="Glycosyl hydrolase domain, family 43"/>
    <property type="match status" value="1"/>
</dbReference>
<dbReference type="InterPro" id="IPR006710">
    <property type="entry name" value="Glyco_hydro_43"/>
</dbReference>
<keyword evidence="2" id="KW-0732">Signal</keyword>
<dbReference type="Proteomes" id="UP000195043">
    <property type="component" value="Unassembled WGS sequence"/>
</dbReference>
<gene>
    <name evidence="6" type="ORF">A5886_000471</name>
</gene>
<dbReference type="EMBL" id="NGKU01000001">
    <property type="protein sequence ID" value="OTN75401.1"/>
    <property type="molecule type" value="Genomic_DNA"/>
</dbReference>
<protein>
    <submittedName>
        <fullName evidence="6">Alpha-L-arabinofuranosidase</fullName>
    </submittedName>
</protein>
<evidence type="ECO:0000256" key="4">
    <source>
        <dbReference type="ARBA" id="ARBA00023295"/>
    </source>
</evidence>
<keyword evidence="7" id="KW-1185">Reference proteome</keyword>
<organism evidence="6 7">
    <name type="scientific">Candidatus Enterococcus testudinis</name>
    <dbReference type="NCBI Taxonomy" id="1834191"/>
    <lineage>
        <taxon>Bacteria</taxon>
        <taxon>Bacillati</taxon>
        <taxon>Bacillota</taxon>
        <taxon>Bacilli</taxon>
        <taxon>Lactobacillales</taxon>
        <taxon>Enterococcaceae</taxon>
        <taxon>Enterococcus</taxon>
    </lineage>
</organism>
<dbReference type="GO" id="GO:0005975">
    <property type="term" value="P:carbohydrate metabolic process"/>
    <property type="evidence" value="ECO:0007669"/>
    <property type="project" value="InterPro"/>
</dbReference>
<dbReference type="RefSeq" id="WP_086273461.1">
    <property type="nucleotide sequence ID" value="NZ_NGKU01000001.1"/>
</dbReference>
<dbReference type="PIRSF" id="PIRSF025414">
    <property type="entry name" value="Alpha-L-arabinofuranosidase"/>
    <property type="match status" value="1"/>
</dbReference>
<evidence type="ECO:0000256" key="3">
    <source>
        <dbReference type="ARBA" id="ARBA00022801"/>
    </source>
</evidence>
<dbReference type="CDD" id="cd18817">
    <property type="entry name" value="GH43f_LbAraf43-like"/>
    <property type="match status" value="1"/>
</dbReference>
<dbReference type="InterPro" id="IPR023296">
    <property type="entry name" value="Glyco_hydro_beta-prop_sf"/>
</dbReference>
<comment type="caution">
    <text evidence="6">The sequence shown here is derived from an EMBL/GenBank/DDBJ whole genome shotgun (WGS) entry which is preliminary data.</text>
</comment>